<evidence type="ECO:0000256" key="5">
    <source>
        <dbReference type="ARBA" id="ARBA00022989"/>
    </source>
</evidence>
<evidence type="ECO:0000256" key="1">
    <source>
        <dbReference type="ARBA" id="ARBA00004162"/>
    </source>
</evidence>
<keyword evidence="10" id="KW-1185">Reference proteome</keyword>
<evidence type="ECO:0000313" key="10">
    <source>
        <dbReference type="Proteomes" id="UP000189475"/>
    </source>
</evidence>
<gene>
    <name evidence="9" type="ORF">VPAL9027_01903</name>
</gene>
<sequence>MIDINELEDDEPTTNDGMTAMIDVIFVLIAFMMLMINVPMTSMKVDLPKASEQPAVHTVEHTVINIALLVDDDHWYLDGQPLADRNTLIQQLRTKKDAQPTGLSVVVHSDRKVPMERIVRLFSAIKSVGLDVTHIALDRPGNR</sequence>
<keyword evidence="3" id="KW-1003">Cell membrane</keyword>
<dbReference type="AlphaFoldDB" id="A0A1R4B4S9"/>
<dbReference type="EMBL" id="FUFT01000005">
    <property type="protein sequence ID" value="SJL83924.1"/>
    <property type="molecule type" value="Genomic_DNA"/>
</dbReference>
<protein>
    <submittedName>
        <fullName evidence="9">Biopolymer transport protein ExbD</fullName>
    </submittedName>
</protein>
<name>A0A1R4B4S9_9VIBR</name>
<dbReference type="PANTHER" id="PTHR30558">
    <property type="entry name" value="EXBD MEMBRANE COMPONENT OF PMF-DRIVEN MACROMOLECULE IMPORT SYSTEM"/>
    <property type="match status" value="1"/>
</dbReference>
<keyword evidence="4 7" id="KW-0812">Transmembrane</keyword>
<evidence type="ECO:0000313" key="9">
    <source>
        <dbReference type="EMBL" id="SJL83924.1"/>
    </source>
</evidence>
<dbReference type="Proteomes" id="UP000189475">
    <property type="component" value="Unassembled WGS sequence"/>
</dbReference>
<dbReference type="GO" id="GO:0015031">
    <property type="term" value="P:protein transport"/>
    <property type="evidence" value="ECO:0007669"/>
    <property type="project" value="UniProtKB-KW"/>
</dbReference>
<organism evidence="9 10">
    <name type="scientific">Vibrio palustris</name>
    <dbReference type="NCBI Taxonomy" id="1918946"/>
    <lineage>
        <taxon>Bacteria</taxon>
        <taxon>Pseudomonadati</taxon>
        <taxon>Pseudomonadota</taxon>
        <taxon>Gammaproteobacteria</taxon>
        <taxon>Vibrionales</taxon>
        <taxon>Vibrionaceae</taxon>
        <taxon>Vibrio</taxon>
    </lineage>
</organism>
<evidence type="ECO:0000256" key="3">
    <source>
        <dbReference type="ARBA" id="ARBA00022475"/>
    </source>
</evidence>
<keyword evidence="7" id="KW-0813">Transport</keyword>
<evidence type="ECO:0000256" key="7">
    <source>
        <dbReference type="RuleBase" id="RU003879"/>
    </source>
</evidence>
<keyword evidence="6 8" id="KW-0472">Membrane</keyword>
<dbReference type="GO" id="GO:0005886">
    <property type="term" value="C:plasma membrane"/>
    <property type="evidence" value="ECO:0007669"/>
    <property type="project" value="UniProtKB-SubCell"/>
</dbReference>
<evidence type="ECO:0000256" key="6">
    <source>
        <dbReference type="ARBA" id="ARBA00023136"/>
    </source>
</evidence>
<accession>A0A1R4B4S9</accession>
<feature type="transmembrane region" description="Helical" evidence="8">
    <location>
        <begin position="20"/>
        <end position="40"/>
    </location>
</feature>
<comment type="subcellular location">
    <subcellularLocation>
        <location evidence="1">Cell membrane</location>
        <topology evidence="1">Single-pass membrane protein</topology>
    </subcellularLocation>
    <subcellularLocation>
        <location evidence="7">Cell membrane</location>
        <topology evidence="7">Single-pass type II membrane protein</topology>
    </subcellularLocation>
</comment>
<dbReference type="InterPro" id="IPR003400">
    <property type="entry name" value="ExbD"/>
</dbReference>
<evidence type="ECO:0000256" key="4">
    <source>
        <dbReference type="ARBA" id="ARBA00022692"/>
    </source>
</evidence>
<dbReference type="STRING" id="1918946.VPAL9027_01903"/>
<dbReference type="Gene3D" id="3.30.420.270">
    <property type="match status" value="1"/>
</dbReference>
<evidence type="ECO:0000256" key="8">
    <source>
        <dbReference type="SAM" id="Phobius"/>
    </source>
</evidence>
<dbReference type="Pfam" id="PF02472">
    <property type="entry name" value="ExbD"/>
    <property type="match status" value="1"/>
</dbReference>
<dbReference type="RefSeq" id="WP_077314330.1">
    <property type="nucleotide sequence ID" value="NZ_AP024888.1"/>
</dbReference>
<dbReference type="GO" id="GO:0022857">
    <property type="term" value="F:transmembrane transporter activity"/>
    <property type="evidence" value="ECO:0007669"/>
    <property type="project" value="InterPro"/>
</dbReference>
<keyword evidence="7" id="KW-0653">Protein transport</keyword>
<dbReference type="OrthoDB" id="5880390at2"/>
<proteinExistence type="inferred from homology"/>
<keyword evidence="5 8" id="KW-1133">Transmembrane helix</keyword>
<evidence type="ECO:0000256" key="2">
    <source>
        <dbReference type="ARBA" id="ARBA00005811"/>
    </source>
</evidence>
<comment type="similarity">
    <text evidence="2 7">Belongs to the ExbD/TolR family.</text>
</comment>
<reference evidence="9 10" key="1">
    <citation type="submission" date="2017-02" db="EMBL/GenBank/DDBJ databases">
        <authorList>
            <person name="Peterson S.W."/>
        </authorList>
    </citation>
    <scope>NUCLEOTIDE SEQUENCE [LARGE SCALE GENOMIC DNA]</scope>
    <source>
        <strain evidence="9 10">CECT 9027</strain>
    </source>
</reference>